<reference evidence="3 4" key="1">
    <citation type="submission" date="2012-06" db="EMBL/GenBank/DDBJ databases">
        <title>Complete genome of Terriglobus roseus DSM 18391.</title>
        <authorList>
            <consortium name="US DOE Joint Genome Institute (JGI-PGF)"/>
            <person name="Lucas S."/>
            <person name="Copeland A."/>
            <person name="Lapidus A."/>
            <person name="Glavina del Rio T."/>
            <person name="Dalin E."/>
            <person name="Tice H."/>
            <person name="Bruce D."/>
            <person name="Goodwin L."/>
            <person name="Pitluck S."/>
            <person name="Peters L."/>
            <person name="Mikhailova N."/>
            <person name="Munk A.C.C."/>
            <person name="Kyrpides N."/>
            <person name="Mavromatis K."/>
            <person name="Ivanova N."/>
            <person name="Brettin T."/>
            <person name="Detter J.C."/>
            <person name="Han C."/>
            <person name="Larimer F."/>
            <person name="Land M."/>
            <person name="Hauser L."/>
            <person name="Markowitz V."/>
            <person name="Cheng J.-F."/>
            <person name="Hugenholtz P."/>
            <person name="Woyke T."/>
            <person name="Wu D."/>
            <person name="Brambilla E."/>
            <person name="Klenk H.-P."/>
            <person name="Eisen J.A."/>
        </authorList>
    </citation>
    <scope>NUCLEOTIDE SEQUENCE [LARGE SCALE GENOMIC DNA]</scope>
    <source>
        <strain evidence="4">DSM 18391 / NRRL B-41598 / KBS 63</strain>
    </source>
</reference>
<dbReference type="RefSeq" id="WP_014785134.1">
    <property type="nucleotide sequence ID" value="NC_018014.1"/>
</dbReference>
<dbReference type="Gene3D" id="3.40.50.2000">
    <property type="entry name" value="Glycogen Phosphorylase B"/>
    <property type="match status" value="2"/>
</dbReference>
<dbReference type="EMBL" id="CP003379">
    <property type="protein sequence ID" value="AFL87565.1"/>
    <property type="molecule type" value="Genomic_DNA"/>
</dbReference>
<accession>I3ZE97</accession>
<evidence type="ECO:0000259" key="2">
    <source>
        <dbReference type="Pfam" id="PF13439"/>
    </source>
</evidence>
<sequence>MVCLLSASLTTAGVDACLGLFNADAPQCRQLTQRAEEQNTPVWNLHCKGRWDLSTFRSLIRFLRAERVDVVHTHGYKANVYGWVAARLAGCAIVATCHNWTERTSPLQFYARLDRLLLRRFDMVAAVSRGIVSQLRRAGIRKQTIRVISNGIDVARYQHITSATQHGPFVLGCISRLSKEKGVDVLLWALPKILRQYPTLQCVIAGEGVERDHLRILAETLGVSQQFHLPGFCDDTAQFLSRCTIMVQPSRMEAMPLAILEAMAAGKAIVASAVGEIPRLLDDGSAGCLVPPGKPELLADAIIALLSDAALRQDYEQRAQARAIAQFDVSAMTREYVRMYQAVSARRGTRVSVATRAGVSL</sequence>
<dbReference type="Pfam" id="PF00534">
    <property type="entry name" value="Glycos_transf_1"/>
    <property type="match status" value="1"/>
</dbReference>
<dbReference type="Proteomes" id="UP000006056">
    <property type="component" value="Chromosome"/>
</dbReference>
<dbReference type="STRING" id="926566.Terro_1255"/>
<keyword evidence="4" id="KW-1185">Reference proteome</keyword>
<evidence type="ECO:0000259" key="1">
    <source>
        <dbReference type="Pfam" id="PF00534"/>
    </source>
</evidence>
<evidence type="ECO:0000313" key="3">
    <source>
        <dbReference type="EMBL" id="AFL87565.1"/>
    </source>
</evidence>
<dbReference type="SUPFAM" id="SSF53756">
    <property type="entry name" value="UDP-Glycosyltransferase/glycogen phosphorylase"/>
    <property type="match status" value="1"/>
</dbReference>
<dbReference type="PANTHER" id="PTHR12526">
    <property type="entry name" value="GLYCOSYLTRANSFERASE"/>
    <property type="match status" value="1"/>
</dbReference>
<dbReference type="Pfam" id="PF13439">
    <property type="entry name" value="Glyco_transf_4"/>
    <property type="match status" value="1"/>
</dbReference>
<dbReference type="KEGG" id="trs:Terro_1255"/>
<feature type="domain" description="Glycosyltransferase subfamily 4-like N-terminal" evidence="2">
    <location>
        <begin position="33"/>
        <end position="156"/>
    </location>
</feature>
<dbReference type="GO" id="GO:0016757">
    <property type="term" value="F:glycosyltransferase activity"/>
    <property type="evidence" value="ECO:0007669"/>
    <property type="project" value="InterPro"/>
</dbReference>
<protein>
    <submittedName>
        <fullName evidence="3">Glycosyltransferase</fullName>
    </submittedName>
</protein>
<dbReference type="eggNOG" id="COG0438">
    <property type="taxonomic scope" value="Bacteria"/>
</dbReference>
<dbReference type="InterPro" id="IPR001296">
    <property type="entry name" value="Glyco_trans_1"/>
</dbReference>
<name>I3ZE97_TERRK</name>
<feature type="domain" description="Glycosyl transferase family 1" evidence="1">
    <location>
        <begin position="164"/>
        <end position="321"/>
    </location>
</feature>
<dbReference type="InterPro" id="IPR028098">
    <property type="entry name" value="Glyco_trans_4-like_N"/>
</dbReference>
<evidence type="ECO:0000313" key="4">
    <source>
        <dbReference type="Proteomes" id="UP000006056"/>
    </source>
</evidence>
<proteinExistence type="predicted"/>
<organism evidence="3 4">
    <name type="scientific">Terriglobus roseus (strain DSM 18391 / NRRL B-41598 / KBS 63)</name>
    <dbReference type="NCBI Taxonomy" id="926566"/>
    <lineage>
        <taxon>Bacteria</taxon>
        <taxon>Pseudomonadati</taxon>
        <taxon>Acidobacteriota</taxon>
        <taxon>Terriglobia</taxon>
        <taxon>Terriglobales</taxon>
        <taxon>Acidobacteriaceae</taxon>
        <taxon>Terriglobus</taxon>
    </lineage>
</organism>
<dbReference type="AlphaFoldDB" id="I3ZE97"/>
<dbReference type="CDD" id="cd03801">
    <property type="entry name" value="GT4_PimA-like"/>
    <property type="match status" value="1"/>
</dbReference>
<gene>
    <name evidence="3" type="ordered locus">Terro_1255</name>
</gene>
<dbReference type="HOGENOM" id="CLU_009583_0_3_0"/>
<keyword evidence="3" id="KW-0808">Transferase</keyword>